<keyword evidence="3" id="KW-1185">Reference proteome</keyword>
<dbReference type="OrthoDB" id="8526313at2"/>
<evidence type="ECO:0000313" key="3">
    <source>
        <dbReference type="Proteomes" id="UP000268908"/>
    </source>
</evidence>
<dbReference type="Pfam" id="PF07027">
    <property type="entry name" value="DUF1318"/>
    <property type="match status" value="1"/>
</dbReference>
<organism evidence="2 3">
    <name type="scientific">Sulfurisoma sediminicola</name>
    <dbReference type="NCBI Taxonomy" id="1381557"/>
    <lineage>
        <taxon>Bacteria</taxon>
        <taxon>Pseudomonadati</taxon>
        <taxon>Pseudomonadota</taxon>
        <taxon>Betaproteobacteria</taxon>
        <taxon>Nitrosomonadales</taxon>
        <taxon>Sterolibacteriaceae</taxon>
        <taxon>Sulfurisoma</taxon>
    </lineage>
</organism>
<dbReference type="InterPro" id="IPR008309">
    <property type="entry name" value="YdbL"/>
</dbReference>
<comment type="caution">
    <text evidence="2">The sequence shown here is derived from an EMBL/GenBank/DDBJ whole genome shotgun (WGS) entry which is preliminary data.</text>
</comment>
<accession>A0A497XGH1</accession>
<proteinExistence type="predicted"/>
<dbReference type="Proteomes" id="UP000268908">
    <property type="component" value="Unassembled WGS sequence"/>
</dbReference>
<evidence type="ECO:0000256" key="1">
    <source>
        <dbReference type="SAM" id="SignalP"/>
    </source>
</evidence>
<keyword evidence="1" id="KW-0732">Signal</keyword>
<reference evidence="2 3" key="1">
    <citation type="submission" date="2018-10" db="EMBL/GenBank/DDBJ databases">
        <title>Genomic Encyclopedia of Type Strains, Phase IV (KMG-IV): sequencing the most valuable type-strain genomes for metagenomic binning, comparative biology and taxonomic classification.</title>
        <authorList>
            <person name="Goeker M."/>
        </authorList>
    </citation>
    <scope>NUCLEOTIDE SEQUENCE [LARGE SCALE GENOMIC DNA]</scope>
    <source>
        <strain evidence="2 3">DSM 26916</strain>
    </source>
</reference>
<dbReference type="RefSeq" id="WP_121241683.1">
    <property type="nucleotide sequence ID" value="NZ_BHVV01000008.1"/>
</dbReference>
<dbReference type="AlphaFoldDB" id="A0A497XGH1"/>
<protein>
    <recommendedName>
        <fullName evidence="4">DUF1318 domain-containing protein</fullName>
    </recommendedName>
</protein>
<name>A0A497XGH1_9PROT</name>
<dbReference type="EMBL" id="RCCI01000005">
    <property type="protein sequence ID" value="RLJ65107.1"/>
    <property type="molecule type" value="Genomic_DNA"/>
</dbReference>
<feature type="chain" id="PRO_5019736040" description="DUF1318 domain-containing protein" evidence="1">
    <location>
        <begin position="19"/>
        <end position="135"/>
    </location>
</feature>
<evidence type="ECO:0000313" key="2">
    <source>
        <dbReference type="EMBL" id="RLJ65107.1"/>
    </source>
</evidence>
<gene>
    <name evidence="2" type="ORF">DFR35_1763</name>
</gene>
<evidence type="ECO:0008006" key="4">
    <source>
        <dbReference type="Google" id="ProtNLM"/>
    </source>
</evidence>
<sequence length="135" mass="14560">MRSAFAFLLLAFSALVMAQGNLEVNTPAISQVKSAMTSRHAQLAPHYASGALGLARDATVQVRDANAIPLAQRGAVQSAVAAENSDRATLYREIAKANGNPAWEADIRATFAQRWIDKAQPGWWVQNAQGAWVKK</sequence>
<feature type="signal peptide" evidence="1">
    <location>
        <begin position="1"/>
        <end position="18"/>
    </location>
</feature>